<dbReference type="SMART" id="SM00530">
    <property type="entry name" value="HTH_XRE"/>
    <property type="match status" value="1"/>
</dbReference>
<dbReference type="Proteomes" id="UP000247978">
    <property type="component" value="Unassembled WGS sequence"/>
</dbReference>
<dbReference type="Gene3D" id="1.10.260.40">
    <property type="entry name" value="lambda repressor-like DNA-binding domains"/>
    <property type="match status" value="1"/>
</dbReference>
<accession>A0A2V3W1E4</accession>
<dbReference type="PANTHER" id="PTHR46558:SF4">
    <property type="entry name" value="DNA-BIDING PHAGE PROTEIN"/>
    <property type="match status" value="1"/>
</dbReference>
<dbReference type="RefSeq" id="WP_110395240.1">
    <property type="nucleotide sequence ID" value="NZ_JADIJL010000008.1"/>
</dbReference>
<dbReference type="GO" id="GO:0003677">
    <property type="term" value="F:DNA binding"/>
    <property type="evidence" value="ECO:0007669"/>
    <property type="project" value="UniProtKB-KW"/>
</dbReference>
<protein>
    <submittedName>
        <fullName evidence="3">Putative transcriptional regulator</fullName>
    </submittedName>
</protein>
<dbReference type="InterPro" id="IPR001387">
    <property type="entry name" value="Cro/C1-type_HTH"/>
</dbReference>
<dbReference type="EMBL" id="QJJQ01000006">
    <property type="protein sequence ID" value="PXW87004.1"/>
    <property type="molecule type" value="Genomic_DNA"/>
</dbReference>
<dbReference type="OrthoDB" id="9808239at2"/>
<feature type="domain" description="HTH cro/C1-type" evidence="2">
    <location>
        <begin position="5"/>
        <end position="59"/>
    </location>
</feature>
<sequence length="69" mass="8128">MENRIKDLRANQKMTQEQLSQKVGVSRQSIVAIESGKYNPSLQLAYKIARVFNYTIEEVFLFEEEEEKM</sequence>
<dbReference type="Pfam" id="PF01381">
    <property type="entry name" value="HTH_3"/>
    <property type="match status" value="1"/>
</dbReference>
<proteinExistence type="predicted"/>
<dbReference type="AlphaFoldDB" id="A0A2V3W1E4"/>
<evidence type="ECO:0000313" key="4">
    <source>
        <dbReference type="Proteomes" id="UP000247978"/>
    </source>
</evidence>
<dbReference type="SUPFAM" id="SSF47413">
    <property type="entry name" value="lambda repressor-like DNA-binding domains"/>
    <property type="match status" value="1"/>
</dbReference>
<evidence type="ECO:0000259" key="2">
    <source>
        <dbReference type="PROSITE" id="PS50943"/>
    </source>
</evidence>
<name>A0A2V3W1E4_9BACI</name>
<dbReference type="CDD" id="cd00093">
    <property type="entry name" value="HTH_XRE"/>
    <property type="match status" value="1"/>
</dbReference>
<comment type="caution">
    <text evidence="3">The sequence shown here is derived from an EMBL/GenBank/DDBJ whole genome shotgun (WGS) entry which is preliminary data.</text>
</comment>
<reference evidence="3 4" key="1">
    <citation type="submission" date="2018-05" db="EMBL/GenBank/DDBJ databases">
        <title>Genomic Encyclopedia of Type Strains, Phase IV (KMG-IV): sequencing the most valuable type-strain genomes for metagenomic binning, comparative biology and taxonomic classification.</title>
        <authorList>
            <person name="Goeker M."/>
        </authorList>
    </citation>
    <scope>NUCLEOTIDE SEQUENCE [LARGE SCALE GENOMIC DNA]</scope>
    <source>
        <strain evidence="3 4">DSM 28556</strain>
    </source>
</reference>
<gene>
    <name evidence="3" type="ORF">DFR56_10672</name>
</gene>
<dbReference type="PROSITE" id="PS50943">
    <property type="entry name" value="HTH_CROC1"/>
    <property type="match status" value="1"/>
</dbReference>
<keyword evidence="4" id="KW-1185">Reference proteome</keyword>
<evidence type="ECO:0000313" key="3">
    <source>
        <dbReference type="EMBL" id="PXW87004.1"/>
    </source>
</evidence>
<evidence type="ECO:0000256" key="1">
    <source>
        <dbReference type="ARBA" id="ARBA00023125"/>
    </source>
</evidence>
<organism evidence="3 4">
    <name type="scientific">Pseudogracilibacillus auburnensis</name>
    <dbReference type="NCBI Taxonomy" id="1494959"/>
    <lineage>
        <taxon>Bacteria</taxon>
        <taxon>Bacillati</taxon>
        <taxon>Bacillota</taxon>
        <taxon>Bacilli</taxon>
        <taxon>Bacillales</taxon>
        <taxon>Bacillaceae</taxon>
        <taxon>Pseudogracilibacillus</taxon>
    </lineage>
</organism>
<dbReference type="InterPro" id="IPR010982">
    <property type="entry name" value="Lambda_DNA-bd_dom_sf"/>
</dbReference>
<keyword evidence="1" id="KW-0238">DNA-binding</keyword>
<dbReference type="PANTHER" id="PTHR46558">
    <property type="entry name" value="TRACRIPTIONAL REGULATORY PROTEIN-RELATED-RELATED"/>
    <property type="match status" value="1"/>
</dbReference>